<proteinExistence type="predicted"/>
<comment type="caution">
    <text evidence="1">The sequence shown here is derived from an EMBL/GenBank/DDBJ whole genome shotgun (WGS) entry which is preliminary data.</text>
</comment>
<dbReference type="EMBL" id="JAHQIW010001056">
    <property type="protein sequence ID" value="KAJ1351352.1"/>
    <property type="molecule type" value="Genomic_DNA"/>
</dbReference>
<evidence type="ECO:0000313" key="1">
    <source>
        <dbReference type="EMBL" id="KAJ1351352.1"/>
    </source>
</evidence>
<keyword evidence="2" id="KW-1185">Reference proteome</keyword>
<organism evidence="1 2">
    <name type="scientific">Parelaphostrongylus tenuis</name>
    <name type="common">Meningeal worm</name>
    <dbReference type="NCBI Taxonomy" id="148309"/>
    <lineage>
        <taxon>Eukaryota</taxon>
        <taxon>Metazoa</taxon>
        <taxon>Ecdysozoa</taxon>
        <taxon>Nematoda</taxon>
        <taxon>Chromadorea</taxon>
        <taxon>Rhabditida</taxon>
        <taxon>Rhabditina</taxon>
        <taxon>Rhabditomorpha</taxon>
        <taxon>Strongyloidea</taxon>
        <taxon>Metastrongylidae</taxon>
        <taxon>Parelaphostrongylus</taxon>
    </lineage>
</organism>
<protein>
    <submittedName>
        <fullName evidence="1">Uncharacterized protein</fullName>
    </submittedName>
</protein>
<reference evidence="1" key="1">
    <citation type="submission" date="2021-06" db="EMBL/GenBank/DDBJ databases">
        <title>Parelaphostrongylus tenuis whole genome reference sequence.</title>
        <authorList>
            <person name="Garwood T.J."/>
            <person name="Larsen P.A."/>
            <person name="Fountain-Jones N.M."/>
            <person name="Garbe J.R."/>
            <person name="Macchietto M.G."/>
            <person name="Kania S.A."/>
            <person name="Gerhold R.W."/>
            <person name="Richards J.E."/>
            <person name="Wolf T.M."/>
        </authorList>
    </citation>
    <scope>NUCLEOTIDE SEQUENCE</scope>
    <source>
        <strain evidence="1">MNPRO001-30</strain>
        <tissue evidence="1">Meninges</tissue>
    </source>
</reference>
<dbReference type="AlphaFoldDB" id="A0AAD5MM29"/>
<dbReference type="Proteomes" id="UP001196413">
    <property type="component" value="Unassembled WGS sequence"/>
</dbReference>
<accession>A0AAD5MM29</accession>
<gene>
    <name evidence="1" type="ORF">KIN20_007342</name>
</gene>
<name>A0AAD5MM29_PARTN</name>
<evidence type="ECO:0000313" key="2">
    <source>
        <dbReference type="Proteomes" id="UP001196413"/>
    </source>
</evidence>
<sequence>MRIEHKPVSSHYRLAIAMRYIGCRLGSSNRVLVYTTMVFRGVWHRILLGINWRLLHDEPACHVVFCWQLIEPDTRISALTASSVRQYPPS</sequence>